<dbReference type="InterPro" id="IPR053148">
    <property type="entry name" value="PD-DEXK-like_domain"/>
</dbReference>
<reference evidence="3 4" key="1">
    <citation type="submission" date="2018-06" db="EMBL/GenBank/DDBJ databases">
        <authorList>
            <consortium name="Pathogen Informatics"/>
            <person name="Doyle S."/>
        </authorList>
    </citation>
    <scope>NUCLEOTIDE SEQUENCE [LARGE SCALE GENOMIC DNA]</scope>
    <source>
        <strain evidence="3 4">NCTC11938</strain>
    </source>
</reference>
<dbReference type="InterPro" id="IPR041527">
    <property type="entry name" value="YhcG_N"/>
</dbReference>
<dbReference type="PANTHER" id="PTHR30547:SF5">
    <property type="entry name" value="NUCLEASE YHCG-RELATED"/>
    <property type="match status" value="1"/>
</dbReference>
<gene>
    <name evidence="3" type="ORF">NCTC11938_01029</name>
</gene>
<feature type="domain" description="YhcG PDDEXK nuclease" evidence="1">
    <location>
        <begin position="181"/>
        <end position="329"/>
    </location>
</feature>
<evidence type="ECO:0000259" key="2">
    <source>
        <dbReference type="Pfam" id="PF17761"/>
    </source>
</evidence>
<protein>
    <submittedName>
        <fullName evidence="3">Uncharacterized conserved protein</fullName>
    </submittedName>
</protein>
<dbReference type="GO" id="GO:0003676">
    <property type="term" value="F:nucleic acid binding"/>
    <property type="evidence" value="ECO:0007669"/>
    <property type="project" value="InterPro"/>
</dbReference>
<dbReference type="InterPro" id="IPR009362">
    <property type="entry name" value="YhcG_C"/>
</dbReference>
<dbReference type="Pfam" id="PF06250">
    <property type="entry name" value="YhcG_C"/>
    <property type="match status" value="1"/>
</dbReference>
<dbReference type="InterPro" id="IPR011856">
    <property type="entry name" value="tRNA_endonuc-like_dom_sf"/>
</dbReference>
<proteinExistence type="predicted"/>
<dbReference type="PANTHER" id="PTHR30547">
    <property type="entry name" value="UNCHARACTERIZED PROTEIN YHCG-RELATED"/>
    <property type="match status" value="1"/>
</dbReference>
<name>A0A379FGE0_PROMI</name>
<feature type="domain" description="YhcG N-terminal" evidence="2">
    <location>
        <begin position="17"/>
        <end position="150"/>
    </location>
</feature>
<sequence length="343" mass="40593">MNDKKTINTHPPLLTNIRNLLIQGRKNTVQAVNSIMVQTYWEIGRLIVEDEQHGDNRAKFGKRVLQTLSAELTKEFGKGFDTSNLRYMRKFYLTFPIRDAVRHELSWTHYRTLLKLKNELARQWYIDEAITQSWSARALERQISTLYYERLLSTQGKQQSIYPVLAEGKQKTTELATSVKDYLRDPYIFDFLGLPSSILQENKLEQTLIENLKEFLLELGKGFAFVERQQRISTNDGDFYIDLVFYNFHLKCFLLIDLKMHKLTHQDVGQMDMYVRMYEEKKRRHDDNPTIGLILCTEKNHTVAKYSILNESKQLFASKYMLELPSEKELILQLEKERQKLFE</sequence>
<dbReference type="Proteomes" id="UP000254191">
    <property type="component" value="Unassembled WGS sequence"/>
</dbReference>
<evidence type="ECO:0000259" key="1">
    <source>
        <dbReference type="Pfam" id="PF06250"/>
    </source>
</evidence>
<accession>A0A379FGE0</accession>
<dbReference type="Pfam" id="PF17761">
    <property type="entry name" value="DUF1016_N"/>
    <property type="match status" value="1"/>
</dbReference>
<evidence type="ECO:0000313" key="4">
    <source>
        <dbReference type="Proteomes" id="UP000254191"/>
    </source>
</evidence>
<evidence type="ECO:0000313" key="3">
    <source>
        <dbReference type="EMBL" id="SUC19032.1"/>
    </source>
</evidence>
<dbReference type="RefSeq" id="WP_004244669.1">
    <property type="nucleotide sequence ID" value="NZ_CAXOHV010000007.1"/>
</dbReference>
<organism evidence="3 4">
    <name type="scientific">Proteus mirabilis</name>
    <dbReference type="NCBI Taxonomy" id="584"/>
    <lineage>
        <taxon>Bacteria</taxon>
        <taxon>Pseudomonadati</taxon>
        <taxon>Pseudomonadota</taxon>
        <taxon>Gammaproteobacteria</taxon>
        <taxon>Enterobacterales</taxon>
        <taxon>Morganellaceae</taxon>
        <taxon>Proteus</taxon>
    </lineage>
</organism>
<dbReference type="AlphaFoldDB" id="A0A379FGE0"/>
<dbReference type="EMBL" id="UGTS01000004">
    <property type="protein sequence ID" value="SUC19032.1"/>
    <property type="molecule type" value="Genomic_DNA"/>
</dbReference>
<dbReference type="Gene3D" id="3.40.1350.10">
    <property type="match status" value="1"/>
</dbReference>